<dbReference type="EMBL" id="NCXO01000031">
    <property type="protein sequence ID" value="OSC32874.1"/>
    <property type="molecule type" value="Genomic_DNA"/>
</dbReference>
<accession>A0A7I7S7K7</accession>
<dbReference type="GO" id="GO:0020037">
    <property type="term" value="F:heme binding"/>
    <property type="evidence" value="ECO:0007669"/>
    <property type="project" value="InterPro"/>
</dbReference>
<keyword evidence="2" id="KW-1185">Reference proteome</keyword>
<name>A0A7I7S7K7_9MYCO</name>
<comment type="caution">
    <text evidence="1">The sequence shown here is derived from an EMBL/GenBank/DDBJ whole genome shotgun (WGS) entry which is preliminary data.</text>
</comment>
<dbReference type="Proteomes" id="UP000193577">
    <property type="component" value="Unassembled WGS sequence"/>
</dbReference>
<evidence type="ECO:0000313" key="2">
    <source>
        <dbReference type="Proteomes" id="UP000193577"/>
    </source>
</evidence>
<dbReference type="GO" id="GO:0019825">
    <property type="term" value="F:oxygen binding"/>
    <property type="evidence" value="ECO:0007669"/>
    <property type="project" value="InterPro"/>
</dbReference>
<dbReference type="SUPFAM" id="SSF46458">
    <property type="entry name" value="Globin-like"/>
    <property type="match status" value="1"/>
</dbReference>
<dbReference type="Gene3D" id="1.10.490.10">
    <property type="entry name" value="Globins"/>
    <property type="match status" value="1"/>
</dbReference>
<protein>
    <submittedName>
        <fullName evidence="1">Cyanoglobin</fullName>
    </submittedName>
</protein>
<proteinExistence type="predicted"/>
<sequence length="149" mass="16406">MPDAAGTGAVGGTDITDRTDVEALLRRFYGQILVDDVLGEPFAQVRDVNGLDSHIPLMTDFWETVLFHAGLYRGSPLPAHLSVHERTPLAGRHFVRWLSTWVATIDQMYRGPMAHRAKTEAARIAWAMHRKLTGGNAADLDALVATTRS</sequence>
<dbReference type="InterPro" id="IPR012292">
    <property type="entry name" value="Globin/Proto"/>
</dbReference>
<organism evidence="1 2">
    <name type="scientific">Mycolicibacillus koreensis</name>
    <dbReference type="NCBI Taxonomy" id="1069220"/>
    <lineage>
        <taxon>Bacteria</taxon>
        <taxon>Bacillati</taxon>
        <taxon>Actinomycetota</taxon>
        <taxon>Actinomycetes</taxon>
        <taxon>Mycobacteriales</taxon>
        <taxon>Mycobacteriaceae</taxon>
        <taxon>Mycolicibacillus</taxon>
    </lineage>
</organism>
<reference evidence="1 2" key="1">
    <citation type="submission" date="2017-04" db="EMBL/GenBank/DDBJ databases">
        <title>The new phylogeny of genus Mycobacterium.</title>
        <authorList>
            <person name="Tortoli E."/>
            <person name="Trovato A."/>
            <person name="Cirillo D.M."/>
        </authorList>
    </citation>
    <scope>NUCLEOTIDE SEQUENCE [LARGE SCALE GENOMIC DNA]</scope>
    <source>
        <strain evidence="1 2">KCTC 19819</strain>
    </source>
</reference>
<dbReference type="RefSeq" id="WP_069392132.1">
    <property type="nucleotide sequence ID" value="NZ_AP022594.1"/>
</dbReference>
<dbReference type="AlphaFoldDB" id="A0A7I7S7K7"/>
<gene>
    <name evidence="1" type="ORF">B8W67_13505</name>
</gene>
<dbReference type="CDD" id="cd08916">
    <property type="entry name" value="TrHb3_P"/>
    <property type="match status" value="1"/>
</dbReference>
<evidence type="ECO:0000313" key="1">
    <source>
        <dbReference type="EMBL" id="OSC32874.1"/>
    </source>
</evidence>
<dbReference type="OrthoDB" id="25954at2"/>
<dbReference type="InterPro" id="IPR009050">
    <property type="entry name" value="Globin-like_sf"/>
</dbReference>